<evidence type="ECO:0000313" key="6">
    <source>
        <dbReference type="EMBL" id="RNB58894.1"/>
    </source>
</evidence>
<dbReference type="RefSeq" id="WP_005829466.1">
    <property type="nucleotide sequence ID" value="NZ_BJOD01000056.1"/>
</dbReference>
<evidence type="ECO:0000313" key="5">
    <source>
        <dbReference type="EMBL" id="GED27999.1"/>
    </source>
</evidence>
<evidence type="ECO:0000313" key="7">
    <source>
        <dbReference type="Proteomes" id="UP000276178"/>
    </source>
</evidence>
<protein>
    <submittedName>
        <fullName evidence="5">ABC transporter ATP-binding protein</fullName>
    </submittedName>
    <submittedName>
        <fullName evidence="6">ATP-binding cassette domain-containing protein</fullName>
    </submittedName>
</protein>
<dbReference type="PANTHER" id="PTHR42939">
    <property type="entry name" value="ABC TRANSPORTER ATP-BINDING PROTEIN ALBC-RELATED"/>
    <property type="match status" value="1"/>
</dbReference>
<keyword evidence="1" id="KW-0813">Transport</keyword>
<sequence length="245" mass="27719">MIELKNISFSYPKSEKKAINQLNMKLEADKVNVVIGLNGAGKTTLFDLLTGVLAIQEGAIDGIPQAKEIVYQTQSLYFSPILKGRDIARLILHIADRAFDKNPEMCLSLLDDRERELVRELWNRKFGQMSVGERKWLLVTLFAEINKSFYLFDEPTSGVDPSARLKILNKIAGIAKKAGHTVMMSTHQLQELEFIDCKIFILHAGNVKYAGSYQDLLTTYNTPNPDRAFQYCIESDDRSLGIAHY</sequence>
<dbReference type="InterPro" id="IPR027417">
    <property type="entry name" value="P-loop_NTPase"/>
</dbReference>
<keyword evidence="3 6" id="KW-0067">ATP-binding</keyword>
<dbReference type="Gene3D" id="3.40.50.300">
    <property type="entry name" value="P-loop containing nucleotide triphosphate hydrolases"/>
    <property type="match status" value="1"/>
</dbReference>
<evidence type="ECO:0000256" key="2">
    <source>
        <dbReference type="ARBA" id="ARBA00022741"/>
    </source>
</evidence>
<reference evidence="6 7" key="1">
    <citation type="submission" date="2018-10" db="EMBL/GenBank/DDBJ databases">
        <title>Phylogenomics of Brevibacillus.</title>
        <authorList>
            <person name="Dunlap C."/>
        </authorList>
    </citation>
    <scope>NUCLEOTIDE SEQUENCE [LARGE SCALE GENOMIC DNA]</scope>
    <source>
        <strain evidence="6 7">NRRL NRS 1219</strain>
    </source>
</reference>
<dbReference type="Proteomes" id="UP000276178">
    <property type="component" value="Unassembled WGS sequence"/>
</dbReference>
<evidence type="ECO:0000256" key="1">
    <source>
        <dbReference type="ARBA" id="ARBA00022448"/>
    </source>
</evidence>
<feature type="domain" description="ABC transporter" evidence="4">
    <location>
        <begin position="2"/>
        <end position="229"/>
    </location>
</feature>
<reference evidence="5 8" key="2">
    <citation type="submission" date="2019-06" db="EMBL/GenBank/DDBJ databases">
        <title>Whole genome shotgun sequence of Brevibacillus agri NBRC 15538.</title>
        <authorList>
            <person name="Hosoyama A."/>
            <person name="Uohara A."/>
            <person name="Ohji S."/>
            <person name="Ichikawa N."/>
        </authorList>
    </citation>
    <scope>NUCLEOTIDE SEQUENCE [LARGE SCALE GENOMIC DNA]</scope>
    <source>
        <strain evidence="5 8">NBRC 15538</strain>
    </source>
</reference>
<evidence type="ECO:0000256" key="3">
    <source>
        <dbReference type="ARBA" id="ARBA00022840"/>
    </source>
</evidence>
<dbReference type="Pfam" id="PF00005">
    <property type="entry name" value="ABC_tran"/>
    <property type="match status" value="1"/>
</dbReference>
<comment type="caution">
    <text evidence="6">The sequence shown here is derived from an EMBL/GenBank/DDBJ whole genome shotgun (WGS) entry which is preliminary data.</text>
</comment>
<dbReference type="EMBL" id="RHHN01000016">
    <property type="protein sequence ID" value="RNB58894.1"/>
    <property type="molecule type" value="Genomic_DNA"/>
</dbReference>
<keyword evidence="8" id="KW-1185">Reference proteome</keyword>
<dbReference type="InterPro" id="IPR003439">
    <property type="entry name" value="ABC_transporter-like_ATP-bd"/>
</dbReference>
<evidence type="ECO:0000313" key="8">
    <source>
        <dbReference type="Proteomes" id="UP000317180"/>
    </source>
</evidence>
<dbReference type="PANTHER" id="PTHR42939:SF1">
    <property type="entry name" value="ABC TRANSPORTER ATP-BINDING PROTEIN ALBC-RELATED"/>
    <property type="match status" value="1"/>
</dbReference>
<accession>A0A3M8B630</accession>
<gene>
    <name evidence="5" type="ORF">BAG01nite_41010</name>
    <name evidence="6" type="ORF">EB820_05140</name>
</gene>
<keyword evidence="2" id="KW-0547">Nucleotide-binding</keyword>
<dbReference type="GeneID" id="82809897"/>
<dbReference type="InterPro" id="IPR051782">
    <property type="entry name" value="ABC_Transporter_VariousFunc"/>
</dbReference>
<name>A0A3M8B630_9BACL</name>
<dbReference type="GO" id="GO:0005524">
    <property type="term" value="F:ATP binding"/>
    <property type="evidence" value="ECO:0007669"/>
    <property type="project" value="UniProtKB-KW"/>
</dbReference>
<evidence type="ECO:0000259" key="4">
    <source>
        <dbReference type="PROSITE" id="PS50893"/>
    </source>
</evidence>
<organism evidence="6 7">
    <name type="scientific">Brevibacillus agri</name>
    <dbReference type="NCBI Taxonomy" id="51101"/>
    <lineage>
        <taxon>Bacteria</taxon>
        <taxon>Bacillati</taxon>
        <taxon>Bacillota</taxon>
        <taxon>Bacilli</taxon>
        <taxon>Bacillales</taxon>
        <taxon>Paenibacillaceae</taxon>
        <taxon>Brevibacillus</taxon>
    </lineage>
</organism>
<proteinExistence type="predicted"/>
<dbReference type="OrthoDB" id="2968466at2"/>
<dbReference type="EMBL" id="BJOD01000056">
    <property type="protein sequence ID" value="GED27999.1"/>
    <property type="molecule type" value="Genomic_DNA"/>
</dbReference>
<dbReference type="AlphaFoldDB" id="A0A3M8B630"/>
<dbReference type="GO" id="GO:0016887">
    <property type="term" value="F:ATP hydrolysis activity"/>
    <property type="evidence" value="ECO:0007669"/>
    <property type="project" value="InterPro"/>
</dbReference>
<dbReference type="Proteomes" id="UP000317180">
    <property type="component" value="Unassembled WGS sequence"/>
</dbReference>
<dbReference type="SUPFAM" id="SSF52540">
    <property type="entry name" value="P-loop containing nucleoside triphosphate hydrolases"/>
    <property type="match status" value="1"/>
</dbReference>
<dbReference type="PROSITE" id="PS50893">
    <property type="entry name" value="ABC_TRANSPORTER_2"/>
    <property type="match status" value="1"/>
</dbReference>